<dbReference type="SUPFAM" id="SSF143503">
    <property type="entry name" value="PUG domain-like"/>
    <property type="match status" value="1"/>
</dbReference>
<evidence type="ECO:0000313" key="3">
    <source>
        <dbReference type="Proteomes" id="UP000008068"/>
    </source>
</evidence>
<gene>
    <name evidence="2" type="ORF">CAEBREN_21627</name>
</gene>
<proteinExistence type="predicted"/>
<dbReference type="Pfam" id="PF09409">
    <property type="entry name" value="PUB"/>
    <property type="match status" value="1"/>
</dbReference>
<dbReference type="EMBL" id="GL380087">
    <property type="protein sequence ID" value="EGT46024.1"/>
    <property type="molecule type" value="Genomic_DNA"/>
</dbReference>
<dbReference type="AlphaFoldDB" id="G0P5R0"/>
<keyword evidence="3" id="KW-1185">Reference proteome</keyword>
<dbReference type="GO" id="GO:0005737">
    <property type="term" value="C:cytoplasm"/>
    <property type="evidence" value="ECO:0007669"/>
    <property type="project" value="TreeGrafter"/>
</dbReference>
<evidence type="ECO:0000259" key="1">
    <source>
        <dbReference type="Pfam" id="PF09409"/>
    </source>
</evidence>
<dbReference type="InterPro" id="IPR036339">
    <property type="entry name" value="PUB-like_dom_sf"/>
</dbReference>
<reference evidence="3" key="1">
    <citation type="submission" date="2011-07" db="EMBL/GenBank/DDBJ databases">
        <authorList>
            <consortium name="Caenorhabditis brenneri Sequencing and Analysis Consortium"/>
            <person name="Wilson R.K."/>
        </authorList>
    </citation>
    <scope>NUCLEOTIDE SEQUENCE [LARGE SCALE GENOMIC DNA]</scope>
    <source>
        <strain evidence="3">PB2801</strain>
    </source>
</reference>
<organism evidence="3">
    <name type="scientific">Caenorhabditis brenneri</name>
    <name type="common">Nematode worm</name>
    <dbReference type="NCBI Taxonomy" id="135651"/>
    <lineage>
        <taxon>Eukaryota</taxon>
        <taxon>Metazoa</taxon>
        <taxon>Ecdysozoa</taxon>
        <taxon>Nematoda</taxon>
        <taxon>Chromadorea</taxon>
        <taxon>Rhabditida</taxon>
        <taxon>Rhabditina</taxon>
        <taxon>Rhabditomorpha</taxon>
        <taxon>Rhabditoidea</taxon>
        <taxon>Rhabditidae</taxon>
        <taxon>Peloderinae</taxon>
        <taxon>Caenorhabditis</taxon>
    </lineage>
</organism>
<dbReference type="Gene3D" id="1.20.58.2190">
    <property type="match status" value="1"/>
</dbReference>
<sequence>MPVGDVPKFKSIRLGNNAYQNKIAPAIGGRAFLEAIGFVEQENNEDPALVFTRKPDEHLVEALGALKEGQMLTLRTKEMREKDELNATKKYKYTLVRVRLPGNILIQGVFGCSKPFSNVPLFVASTLSSALVASEFSLRDAAGQFVEDENTSLVQLGHVSAALLHMVFTEPIEGVGDVVADEYLDQIRELE</sequence>
<dbReference type="Proteomes" id="UP000008068">
    <property type="component" value="Unassembled WGS sequence"/>
</dbReference>
<evidence type="ECO:0000313" key="2">
    <source>
        <dbReference type="EMBL" id="EGT46024.1"/>
    </source>
</evidence>
<dbReference type="SUPFAM" id="SSF54236">
    <property type="entry name" value="Ubiquitin-like"/>
    <property type="match status" value="1"/>
</dbReference>
<dbReference type="InParanoid" id="G0P5R0"/>
<dbReference type="eggNOG" id="KOG2699">
    <property type="taxonomic scope" value="Eukaryota"/>
</dbReference>
<protein>
    <recommendedName>
        <fullName evidence="1">PUB domain-containing protein</fullName>
    </recommendedName>
</protein>
<feature type="domain" description="PUB" evidence="1">
    <location>
        <begin position="7"/>
        <end position="59"/>
    </location>
</feature>
<dbReference type="PANTHER" id="PTHR23153">
    <property type="entry name" value="UBX-RELATED"/>
    <property type="match status" value="1"/>
</dbReference>
<dbReference type="InterPro" id="IPR029071">
    <property type="entry name" value="Ubiquitin-like_domsf"/>
</dbReference>
<dbReference type="InterPro" id="IPR018997">
    <property type="entry name" value="PUB_domain"/>
</dbReference>
<name>G0P5R0_CAEBE</name>
<dbReference type="PANTHER" id="PTHR23153:SF38">
    <property type="entry name" value="UBX DOMAIN-CONTAINING PROTEIN 6"/>
    <property type="match status" value="1"/>
</dbReference>
<dbReference type="OrthoDB" id="49605at2759"/>
<accession>G0P5R0</accession>
<dbReference type="HOGENOM" id="CLU_1422603_0_0_1"/>
<dbReference type="STRING" id="135651.G0P5R0"/>